<gene>
    <name evidence="2" type="ORF">CEXT_152361</name>
</gene>
<comment type="caution">
    <text evidence="2">The sequence shown here is derived from an EMBL/GenBank/DDBJ whole genome shotgun (WGS) entry which is preliminary data.</text>
</comment>
<feature type="transmembrane region" description="Helical" evidence="1">
    <location>
        <begin position="12"/>
        <end position="39"/>
    </location>
</feature>
<evidence type="ECO:0000313" key="2">
    <source>
        <dbReference type="EMBL" id="GIY84328.1"/>
    </source>
</evidence>
<dbReference type="AlphaFoldDB" id="A0AAV4WPR9"/>
<keyword evidence="1" id="KW-0812">Transmembrane</keyword>
<sequence>MSSHIKNPTESLVTLTLSLVTQLNNIAVLSLMIMIKALFRKGTDKCRLSSLALPLVIFDACPSKCLACPSSQDFLYCVQCGLDIA</sequence>
<organism evidence="2 3">
    <name type="scientific">Caerostris extrusa</name>
    <name type="common">Bark spider</name>
    <name type="synonym">Caerostris bankana</name>
    <dbReference type="NCBI Taxonomy" id="172846"/>
    <lineage>
        <taxon>Eukaryota</taxon>
        <taxon>Metazoa</taxon>
        <taxon>Ecdysozoa</taxon>
        <taxon>Arthropoda</taxon>
        <taxon>Chelicerata</taxon>
        <taxon>Arachnida</taxon>
        <taxon>Araneae</taxon>
        <taxon>Araneomorphae</taxon>
        <taxon>Entelegynae</taxon>
        <taxon>Araneoidea</taxon>
        <taxon>Araneidae</taxon>
        <taxon>Caerostris</taxon>
    </lineage>
</organism>
<keyword evidence="1" id="KW-0472">Membrane</keyword>
<dbReference type="Proteomes" id="UP001054945">
    <property type="component" value="Unassembled WGS sequence"/>
</dbReference>
<accession>A0AAV4WPR9</accession>
<reference evidence="2 3" key="1">
    <citation type="submission" date="2021-06" db="EMBL/GenBank/DDBJ databases">
        <title>Caerostris extrusa draft genome.</title>
        <authorList>
            <person name="Kono N."/>
            <person name="Arakawa K."/>
        </authorList>
    </citation>
    <scope>NUCLEOTIDE SEQUENCE [LARGE SCALE GENOMIC DNA]</scope>
</reference>
<keyword evidence="1" id="KW-1133">Transmembrane helix</keyword>
<keyword evidence="3" id="KW-1185">Reference proteome</keyword>
<name>A0AAV4WPR9_CAEEX</name>
<proteinExistence type="predicted"/>
<evidence type="ECO:0000313" key="3">
    <source>
        <dbReference type="Proteomes" id="UP001054945"/>
    </source>
</evidence>
<evidence type="ECO:0000256" key="1">
    <source>
        <dbReference type="SAM" id="Phobius"/>
    </source>
</evidence>
<protein>
    <submittedName>
        <fullName evidence="2">Uncharacterized protein</fullName>
    </submittedName>
</protein>
<dbReference type="EMBL" id="BPLR01016504">
    <property type="protein sequence ID" value="GIY84328.1"/>
    <property type="molecule type" value="Genomic_DNA"/>
</dbReference>